<name>A0A7W7RAS5_KITKI</name>
<dbReference type="RefSeq" id="WP_184946054.1">
    <property type="nucleotide sequence ID" value="NZ_JACHJV010000003.1"/>
</dbReference>
<evidence type="ECO:0000313" key="2">
    <source>
        <dbReference type="Proteomes" id="UP000540506"/>
    </source>
</evidence>
<comment type="caution">
    <text evidence="1">The sequence shown here is derived from an EMBL/GenBank/DDBJ whole genome shotgun (WGS) entry which is preliminary data.</text>
</comment>
<proteinExistence type="predicted"/>
<keyword evidence="2" id="KW-1185">Reference proteome</keyword>
<protein>
    <submittedName>
        <fullName evidence="1">Uncharacterized protein</fullName>
    </submittedName>
</protein>
<sequence length="59" mass="6871">MVTFHRIDKSTTRLMLQLDIEPHGLRERLADALGFVERRVIDDLRDFKKHVEAQDAPVA</sequence>
<dbReference type="Gene3D" id="3.30.530.20">
    <property type="match status" value="1"/>
</dbReference>
<dbReference type="Proteomes" id="UP000540506">
    <property type="component" value="Unassembled WGS sequence"/>
</dbReference>
<gene>
    <name evidence="1" type="ORF">FHR34_007689</name>
</gene>
<evidence type="ECO:0000313" key="1">
    <source>
        <dbReference type="EMBL" id="MBB4928592.1"/>
    </source>
</evidence>
<organism evidence="1 2">
    <name type="scientific">Kitasatospora kifunensis</name>
    <name type="common">Streptomyces kifunensis</name>
    <dbReference type="NCBI Taxonomy" id="58351"/>
    <lineage>
        <taxon>Bacteria</taxon>
        <taxon>Bacillati</taxon>
        <taxon>Actinomycetota</taxon>
        <taxon>Actinomycetes</taxon>
        <taxon>Kitasatosporales</taxon>
        <taxon>Streptomycetaceae</taxon>
        <taxon>Kitasatospora</taxon>
    </lineage>
</organism>
<dbReference type="InterPro" id="IPR023393">
    <property type="entry name" value="START-like_dom_sf"/>
</dbReference>
<dbReference type="EMBL" id="JACHJV010000003">
    <property type="protein sequence ID" value="MBB4928592.1"/>
    <property type="molecule type" value="Genomic_DNA"/>
</dbReference>
<accession>A0A7W7RAS5</accession>
<dbReference type="AlphaFoldDB" id="A0A7W7RAS5"/>
<reference evidence="1 2" key="1">
    <citation type="submission" date="2020-08" db="EMBL/GenBank/DDBJ databases">
        <title>Sequencing the genomes of 1000 actinobacteria strains.</title>
        <authorList>
            <person name="Klenk H.-P."/>
        </authorList>
    </citation>
    <scope>NUCLEOTIDE SEQUENCE [LARGE SCALE GENOMIC DNA]</scope>
    <source>
        <strain evidence="1 2">DSM 41654</strain>
    </source>
</reference>